<organism evidence="10">
    <name type="scientific">Arion vulgaris</name>
    <dbReference type="NCBI Taxonomy" id="1028688"/>
    <lineage>
        <taxon>Eukaryota</taxon>
        <taxon>Metazoa</taxon>
        <taxon>Spiralia</taxon>
        <taxon>Lophotrochozoa</taxon>
        <taxon>Mollusca</taxon>
        <taxon>Gastropoda</taxon>
        <taxon>Heterobranchia</taxon>
        <taxon>Euthyneura</taxon>
        <taxon>Panpulmonata</taxon>
        <taxon>Eupulmonata</taxon>
        <taxon>Stylommatophora</taxon>
        <taxon>Helicina</taxon>
        <taxon>Arionoidea</taxon>
        <taxon>Arionidae</taxon>
        <taxon>Arion</taxon>
    </lineage>
</organism>
<comment type="similarity">
    <text evidence="2">Belongs to the TM2 family.</text>
</comment>
<feature type="transmembrane region" description="Helical" evidence="8">
    <location>
        <begin position="211"/>
        <end position="230"/>
    </location>
</feature>
<dbReference type="PANTHER" id="PTHR21016">
    <property type="entry name" value="BETA-AMYLOID BINDING PROTEIN-RELATED"/>
    <property type="match status" value="1"/>
</dbReference>
<evidence type="ECO:0000256" key="2">
    <source>
        <dbReference type="ARBA" id="ARBA00008284"/>
    </source>
</evidence>
<evidence type="ECO:0000259" key="9">
    <source>
        <dbReference type="Pfam" id="PF05154"/>
    </source>
</evidence>
<dbReference type="PANTHER" id="PTHR21016:SF7">
    <property type="entry name" value="TM2 DOMAIN-CONTAINING PROTEIN 3"/>
    <property type="match status" value="1"/>
</dbReference>
<dbReference type="InterPro" id="IPR007829">
    <property type="entry name" value="TM2"/>
</dbReference>
<evidence type="ECO:0000313" key="10">
    <source>
        <dbReference type="EMBL" id="CEK81658.1"/>
    </source>
</evidence>
<evidence type="ECO:0000256" key="4">
    <source>
        <dbReference type="ARBA" id="ARBA00022729"/>
    </source>
</evidence>
<keyword evidence="7" id="KW-0325">Glycoprotein</keyword>
<evidence type="ECO:0000256" key="6">
    <source>
        <dbReference type="ARBA" id="ARBA00023136"/>
    </source>
</evidence>
<name>A0A0B7ALD1_9EUPU</name>
<dbReference type="EMBL" id="HACG01034793">
    <property type="protein sequence ID" value="CEK81658.1"/>
    <property type="molecule type" value="Transcribed_RNA"/>
</dbReference>
<evidence type="ECO:0000256" key="8">
    <source>
        <dbReference type="SAM" id="Phobius"/>
    </source>
</evidence>
<evidence type="ECO:0000256" key="7">
    <source>
        <dbReference type="ARBA" id="ARBA00023180"/>
    </source>
</evidence>
<keyword evidence="5 8" id="KW-1133">Transmembrane helix</keyword>
<reference evidence="10" key="1">
    <citation type="submission" date="2014-12" db="EMBL/GenBank/DDBJ databases">
        <title>Insight into the proteome of Arion vulgaris.</title>
        <authorList>
            <person name="Aradska J."/>
            <person name="Bulat T."/>
            <person name="Smidak R."/>
            <person name="Sarate P."/>
            <person name="Gangsoo J."/>
            <person name="Sialana F."/>
            <person name="Bilban M."/>
            <person name="Lubec G."/>
        </authorList>
    </citation>
    <scope>NUCLEOTIDE SEQUENCE</scope>
    <source>
        <tissue evidence="10">Skin</tissue>
    </source>
</reference>
<proteinExistence type="inferred from homology"/>
<comment type="subcellular location">
    <subcellularLocation>
        <location evidence="1">Membrane</location>
        <topology evidence="1">Multi-pass membrane protein</topology>
    </subcellularLocation>
</comment>
<feature type="transmembrane region" description="Helical" evidence="8">
    <location>
        <begin position="242"/>
        <end position="263"/>
    </location>
</feature>
<dbReference type="InterPro" id="IPR050932">
    <property type="entry name" value="TM2D1-3-like"/>
</dbReference>
<dbReference type="Pfam" id="PF05154">
    <property type="entry name" value="TM2"/>
    <property type="match status" value="1"/>
</dbReference>
<keyword evidence="6 8" id="KW-0472">Membrane</keyword>
<gene>
    <name evidence="10" type="primary">ORF127253</name>
</gene>
<sequence length="272" mass="30501">MASQTIHISDQKLLLKTTLISWHLVSVVLLVLAITLSNVSSSNLDTNEGNVWHTETQNKLDITTAPENSSGNGSDHTRGPQAVSCRVNIEDACSENIECKLLGGECINCEFNVSCQYGTKQKTSCTPKPQVNCTGNRTFDREYECRYCYQMPHWLTLCNQTSDCALNKPRNYYPARPFFASICWVQSQQLCMGRRCFYKQIPCNWSQGYKWSTALLLSIFLGGFGVDRFYLGLWREGIGKLLSFGGLGVWTLVDVILIAVGYVGPWDGSLYI</sequence>
<keyword evidence="4" id="KW-0732">Signal</keyword>
<dbReference type="AlphaFoldDB" id="A0A0B7ALD1"/>
<dbReference type="GO" id="GO:0016020">
    <property type="term" value="C:membrane"/>
    <property type="evidence" value="ECO:0007669"/>
    <property type="project" value="UniProtKB-SubCell"/>
</dbReference>
<accession>A0A0B7ALD1</accession>
<keyword evidence="3 8" id="KW-0812">Transmembrane</keyword>
<evidence type="ECO:0000256" key="3">
    <source>
        <dbReference type="ARBA" id="ARBA00022692"/>
    </source>
</evidence>
<evidence type="ECO:0000256" key="5">
    <source>
        <dbReference type="ARBA" id="ARBA00022989"/>
    </source>
</evidence>
<protein>
    <recommendedName>
        <fullName evidence="9">TM2 domain-containing protein</fullName>
    </recommendedName>
</protein>
<feature type="domain" description="TM2" evidence="9">
    <location>
        <begin position="208"/>
        <end position="256"/>
    </location>
</feature>
<feature type="transmembrane region" description="Helical" evidence="8">
    <location>
        <begin position="20"/>
        <end position="39"/>
    </location>
</feature>
<evidence type="ECO:0000256" key="1">
    <source>
        <dbReference type="ARBA" id="ARBA00004141"/>
    </source>
</evidence>